<protein>
    <submittedName>
        <fullName evidence="1 2">Salt-induced outer membrane protein</fullName>
    </submittedName>
</protein>
<dbReference type="Pfam" id="PF04338">
    <property type="entry name" value="DUF481"/>
    <property type="match status" value="1"/>
</dbReference>
<gene>
    <name evidence="2" type="ORF">F4693_002819</name>
    <name evidence="1" type="ORF">FHS97_000222</name>
</gene>
<evidence type="ECO:0000313" key="3">
    <source>
        <dbReference type="Proteomes" id="UP000522313"/>
    </source>
</evidence>
<dbReference type="AlphaFoldDB" id="A0A7X0JDV4"/>
<organism evidence="2 3">
    <name type="scientific">Sphingomonas endophytica</name>
    <dbReference type="NCBI Taxonomy" id="869719"/>
    <lineage>
        <taxon>Bacteria</taxon>
        <taxon>Pseudomonadati</taxon>
        <taxon>Pseudomonadota</taxon>
        <taxon>Alphaproteobacteria</taxon>
        <taxon>Sphingomonadales</taxon>
        <taxon>Sphingomonadaceae</taxon>
        <taxon>Sphingomonas</taxon>
    </lineage>
</organism>
<evidence type="ECO:0000313" key="4">
    <source>
        <dbReference type="Proteomes" id="UP000560131"/>
    </source>
</evidence>
<reference evidence="2 3" key="2">
    <citation type="submission" date="2020-08" db="EMBL/GenBank/DDBJ databases">
        <title>The Agave Microbiome: Exploring the role of microbial communities in plant adaptations to desert environments.</title>
        <authorList>
            <person name="Partida-Martinez L.P."/>
        </authorList>
    </citation>
    <scope>NUCLEOTIDE SEQUENCE [LARGE SCALE GENOMIC DNA]</scope>
    <source>
        <strain evidence="2 3">AS3.13</strain>
    </source>
</reference>
<sequence length="373" mass="41185">MPLLPRICRVAARRRAERRPRAMLSVLIGTVCLAALPEPAVAPARRRASARRARRQTTLQRPELEVEQVLITAPPLDVPEPVLNDVGVTLGRIPGPEISPEMRAMLDAAMQAGDEGGVDTLVKYARAGDPGSRDLVLRRATEWKEARARARNERVRQASAFQLWSGRVEAGGFVSTGNSDVTGITGVADLSREGLRWRHRVTAQADFQRTGGVTSRERYALGYQPNYKLNDRGYIYGNGQYESDRFLGYFNRYSASVGAGYSVFRRNGLTLDVELGPAFRQTDFTDRTMQGSLAARGSVELNWTLFSGLTATQSASGYWERYNSTIRSVSAIEAKLLGPLSARLSYTLQYESEPPNGRVTTDTTSRASLVYAF</sequence>
<dbReference type="Proteomes" id="UP000522313">
    <property type="component" value="Unassembled WGS sequence"/>
</dbReference>
<dbReference type="Proteomes" id="UP000560131">
    <property type="component" value="Unassembled WGS sequence"/>
</dbReference>
<evidence type="ECO:0000313" key="2">
    <source>
        <dbReference type="EMBL" id="MBB6505823.1"/>
    </source>
</evidence>
<evidence type="ECO:0000313" key="1">
    <source>
        <dbReference type="EMBL" id="MBB5724322.1"/>
    </source>
</evidence>
<reference evidence="2 3" key="3">
    <citation type="submission" date="2020-08" db="EMBL/GenBank/DDBJ databases">
        <authorList>
            <person name="Partida-Martinez L."/>
            <person name="Huntemann M."/>
            <person name="Clum A."/>
            <person name="Wang J."/>
            <person name="Palaniappan K."/>
            <person name="Ritter S."/>
            <person name="Chen I.-M."/>
            <person name="Stamatis D."/>
            <person name="Reddy T."/>
            <person name="O'Malley R."/>
            <person name="Daum C."/>
            <person name="Shapiro N."/>
            <person name="Ivanova N."/>
            <person name="Kyrpides N."/>
            <person name="Woyke T."/>
        </authorList>
    </citation>
    <scope>NUCLEOTIDE SEQUENCE [LARGE SCALE GENOMIC DNA]</scope>
    <source>
        <strain evidence="2 3">AS3.13</strain>
    </source>
</reference>
<dbReference type="EMBL" id="JACHBT010000015">
    <property type="protein sequence ID" value="MBB6505823.1"/>
    <property type="molecule type" value="Genomic_DNA"/>
</dbReference>
<reference evidence="1 4" key="1">
    <citation type="submission" date="2020-08" db="EMBL/GenBank/DDBJ databases">
        <title>Genomic Encyclopedia of Type Strains, Phase IV (KMG-IV): sequencing the most valuable type-strain genomes for metagenomic binning, comparative biology and taxonomic classification.</title>
        <authorList>
            <person name="Goeker M."/>
        </authorList>
    </citation>
    <scope>NUCLEOTIDE SEQUENCE [LARGE SCALE GENOMIC DNA]</scope>
    <source>
        <strain evidence="1 4">DSM 101535</strain>
    </source>
</reference>
<comment type="caution">
    <text evidence="2">The sequence shown here is derived from an EMBL/GenBank/DDBJ whole genome shotgun (WGS) entry which is preliminary data.</text>
</comment>
<keyword evidence="4" id="KW-1185">Reference proteome</keyword>
<dbReference type="RefSeq" id="WP_246346359.1">
    <property type="nucleotide sequence ID" value="NZ_BAABAR010000002.1"/>
</dbReference>
<proteinExistence type="predicted"/>
<dbReference type="EMBL" id="JACIJN010000001">
    <property type="protein sequence ID" value="MBB5724322.1"/>
    <property type="molecule type" value="Genomic_DNA"/>
</dbReference>
<name>A0A7X0JDV4_9SPHN</name>
<dbReference type="InterPro" id="IPR007433">
    <property type="entry name" value="DUF481"/>
</dbReference>
<accession>A0A7X0JDV4</accession>